<dbReference type="KEGG" id="dpx:DAPPUDRAFT_330218"/>
<dbReference type="EMBL" id="GL732658">
    <property type="protein sequence ID" value="EFX68319.1"/>
    <property type="molecule type" value="Genomic_DNA"/>
</dbReference>
<keyword evidence="2" id="KW-1185">Reference proteome</keyword>
<proteinExistence type="predicted"/>
<dbReference type="Gene3D" id="2.80.10.50">
    <property type="match status" value="1"/>
</dbReference>
<dbReference type="Proteomes" id="UP000000305">
    <property type="component" value="Unassembled WGS sequence"/>
</dbReference>
<dbReference type="PhylomeDB" id="E9HIW1"/>
<accession>E9HIW1</accession>
<protein>
    <submittedName>
        <fullName evidence="1">Uncharacterized protein</fullName>
    </submittedName>
</protein>
<sequence>MNAVLKMEGLVCSQWIETKKVTGSFWIGSYDTEHFSTTKEVSAKECWDMKIQLACAGNRNVVNGKTYSYTHKPVGSGKWMSITEYSVVNCLAQEIELRQEKNDGPILSPFGTHYVSITSEKIIVNHNTIVWHKPSEIGKNTHNCEQKGQFQSTGRLSLITVENDKSRINDNQTRVGRLLDLEKQIEILFNPIKTNICTTSQIAYKITGIPDTYLVFDEEVGKYFSPKIKPRMKRQTLLYENDHAFSHAWGHIVPLSFFPPTVFDENFDNKEYVVTTSAVENPLFLMPRVPPFNASRWHELGIWPATQQQFDYSSDQSISFTFNKTRFCLTVNKPDYLLFKDCSISKSTWIYDAYRMYFMEAETKNCLTAIEDKVELLPCEMEPHSIKQMWKFEFRNKDKLFHSLYPNMTIDEWEFVQEELQSRPTESVTEVEDLFNWGSLMQKTKRKENKENSTCLTHSANMKGTVYG</sequence>
<evidence type="ECO:0000313" key="1">
    <source>
        <dbReference type="EMBL" id="EFX68319.1"/>
    </source>
</evidence>
<dbReference type="HOGENOM" id="CLU_027752_0_0_1"/>
<dbReference type="InParanoid" id="E9HIW1"/>
<dbReference type="InterPro" id="IPR035992">
    <property type="entry name" value="Ricin_B-like_lectins"/>
</dbReference>
<name>E9HIW1_DAPPU</name>
<dbReference type="OrthoDB" id="6364599at2759"/>
<dbReference type="AlphaFoldDB" id="E9HIW1"/>
<evidence type="ECO:0000313" key="2">
    <source>
        <dbReference type="Proteomes" id="UP000000305"/>
    </source>
</evidence>
<reference evidence="1 2" key="1">
    <citation type="journal article" date="2011" name="Science">
        <title>The ecoresponsive genome of Daphnia pulex.</title>
        <authorList>
            <person name="Colbourne J.K."/>
            <person name="Pfrender M.E."/>
            <person name="Gilbert D."/>
            <person name="Thomas W.K."/>
            <person name="Tucker A."/>
            <person name="Oakley T.H."/>
            <person name="Tokishita S."/>
            <person name="Aerts A."/>
            <person name="Arnold G.J."/>
            <person name="Basu M.K."/>
            <person name="Bauer D.J."/>
            <person name="Caceres C.E."/>
            <person name="Carmel L."/>
            <person name="Casola C."/>
            <person name="Choi J.H."/>
            <person name="Detter J.C."/>
            <person name="Dong Q."/>
            <person name="Dusheyko S."/>
            <person name="Eads B.D."/>
            <person name="Frohlich T."/>
            <person name="Geiler-Samerotte K.A."/>
            <person name="Gerlach D."/>
            <person name="Hatcher P."/>
            <person name="Jogdeo S."/>
            <person name="Krijgsveld J."/>
            <person name="Kriventseva E.V."/>
            <person name="Kultz D."/>
            <person name="Laforsch C."/>
            <person name="Lindquist E."/>
            <person name="Lopez J."/>
            <person name="Manak J.R."/>
            <person name="Muller J."/>
            <person name="Pangilinan J."/>
            <person name="Patwardhan R.P."/>
            <person name="Pitluck S."/>
            <person name="Pritham E.J."/>
            <person name="Rechtsteiner A."/>
            <person name="Rho M."/>
            <person name="Rogozin I.B."/>
            <person name="Sakarya O."/>
            <person name="Salamov A."/>
            <person name="Schaack S."/>
            <person name="Shapiro H."/>
            <person name="Shiga Y."/>
            <person name="Skalitzky C."/>
            <person name="Smith Z."/>
            <person name="Souvorov A."/>
            <person name="Sung W."/>
            <person name="Tang Z."/>
            <person name="Tsuchiya D."/>
            <person name="Tu H."/>
            <person name="Vos H."/>
            <person name="Wang M."/>
            <person name="Wolf Y.I."/>
            <person name="Yamagata H."/>
            <person name="Yamada T."/>
            <person name="Ye Y."/>
            <person name="Shaw J.R."/>
            <person name="Andrews J."/>
            <person name="Crease T.J."/>
            <person name="Tang H."/>
            <person name="Lucas S.M."/>
            <person name="Robertson H.M."/>
            <person name="Bork P."/>
            <person name="Koonin E.V."/>
            <person name="Zdobnov E.M."/>
            <person name="Grigoriev I.V."/>
            <person name="Lynch M."/>
            <person name="Boore J.L."/>
        </authorList>
    </citation>
    <scope>NUCLEOTIDE SEQUENCE [LARGE SCALE GENOMIC DNA]</scope>
</reference>
<organism evidence="1 2">
    <name type="scientific">Daphnia pulex</name>
    <name type="common">Water flea</name>
    <dbReference type="NCBI Taxonomy" id="6669"/>
    <lineage>
        <taxon>Eukaryota</taxon>
        <taxon>Metazoa</taxon>
        <taxon>Ecdysozoa</taxon>
        <taxon>Arthropoda</taxon>
        <taxon>Crustacea</taxon>
        <taxon>Branchiopoda</taxon>
        <taxon>Diplostraca</taxon>
        <taxon>Cladocera</taxon>
        <taxon>Anomopoda</taxon>
        <taxon>Daphniidae</taxon>
        <taxon>Daphnia</taxon>
    </lineage>
</organism>
<gene>
    <name evidence="1" type="ORF">DAPPUDRAFT_330218</name>
</gene>
<dbReference type="SUPFAM" id="SSF50370">
    <property type="entry name" value="Ricin B-like lectins"/>
    <property type="match status" value="1"/>
</dbReference>